<feature type="domain" description="Helicase C-terminal" evidence="8">
    <location>
        <begin position="713"/>
        <end position="932"/>
    </location>
</feature>
<dbReference type="FunFam" id="1.10.3380.10:FF:000001">
    <property type="entry name" value="U5 small nuclear ribonucleoprotein helicase"/>
    <property type="match status" value="1"/>
</dbReference>
<evidence type="ECO:0000313" key="10">
    <source>
        <dbReference type="Proteomes" id="UP000274082"/>
    </source>
</evidence>
<dbReference type="FunFam" id="3.40.50.300:FF:002950">
    <property type="entry name" value="ATP-dependent RNA helicase, putative"/>
    <property type="match status" value="1"/>
</dbReference>
<evidence type="ECO:0000259" key="8">
    <source>
        <dbReference type="PROSITE" id="PS51194"/>
    </source>
</evidence>
<dbReference type="InterPro" id="IPR011545">
    <property type="entry name" value="DEAD/DEAH_box_helicase_dom"/>
</dbReference>
<evidence type="ECO:0000256" key="4">
    <source>
        <dbReference type="ARBA" id="ARBA00022806"/>
    </source>
</evidence>
<keyword evidence="4 9" id="KW-0347">Helicase</keyword>
<keyword evidence="2" id="KW-0547">Nucleotide-binding</keyword>
<dbReference type="FunFam" id="1.10.10.10:FF:001359">
    <property type="entry name" value="Putative ATP-dependent RNA helicase"/>
    <property type="match status" value="1"/>
</dbReference>
<dbReference type="Pfam" id="PF00271">
    <property type="entry name" value="Helicase_C"/>
    <property type="match status" value="1"/>
</dbReference>
<dbReference type="Gene3D" id="1.10.10.10">
    <property type="entry name" value="Winged helix-like DNA-binding domain superfamily/Winged helix DNA-binding domain"/>
    <property type="match status" value="2"/>
</dbReference>
<dbReference type="InterPro" id="IPR041094">
    <property type="entry name" value="Brr2_helicase_PWI"/>
</dbReference>
<dbReference type="PIRSF" id="PIRSF039073">
    <property type="entry name" value="BRR2"/>
    <property type="match status" value="1"/>
</dbReference>
<dbReference type="GO" id="GO:0006397">
    <property type="term" value="P:mRNA processing"/>
    <property type="evidence" value="ECO:0007669"/>
    <property type="project" value="UniProtKB-ARBA"/>
</dbReference>
<feature type="region of interest" description="Disordered" evidence="6">
    <location>
        <begin position="128"/>
        <end position="183"/>
    </location>
</feature>
<dbReference type="SUPFAM" id="SSF52540">
    <property type="entry name" value="P-loop containing nucleoside triphosphate hydrolases"/>
    <property type="match status" value="2"/>
</dbReference>
<evidence type="ECO:0000256" key="6">
    <source>
        <dbReference type="SAM" id="MobiDB-lite"/>
    </source>
</evidence>
<dbReference type="Gene3D" id="3.40.50.300">
    <property type="entry name" value="P-loop containing nucleotide triphosphate hydrolases"/>
    <property type="match status" value="4"/>
</dbReference>
<dbReference type="VEuPathDB" id="TriTrypDB:LdCL_170016200"/>
<dbReference type="FunFam" id="3.40.50.300:FF:003287">
    <property type="entry name" value="U5 small nuclear ribonucleoprotein 200 kDa helicase"/>
    <property type="match status" value="1"/>
</dbReference>
<dbReference type="SUPFAM" id="SSF158702">
    <property type="entry name" value="Sec63 N-terminal domain-like"/>
    <property type="match status" value="2"/>
</dbReference>
<dbReference type="EMBL" id="CP029516">
    <property type="protein sequence ID" value="AYU77864.1"/>
    <property type="molecule type" value="Genomic_DNA"/>
</dbReference>
<dbReference type="InterPro" id="IPR036388">
    <property type="entry name" value="WH-like_DNA-bd_sf"/>
</dbReference>
<dbReference type="VEuPathDB" id="TriTrypDB:LdBPK_171020.1"/>
<evidence type="ECO:0000256" key="2">
    <source>
        <dbReference type="ARBA" id="ARBA00022741"/>
    </source>
</evidence>
<dbReference type="Gene3D" id="2.60.40.150">
    <property type="entry name" value="C2 domain"/>
    <property type="match status" value="1"/>
</dbReference>
<evidence type="ECO:0000256" key="5">
    <source>
        <dbReference type="ARBA" id="ARBA00022840"/>
    </source>
</evidence>
<dbReference type="Pfam" id="PF23445">
    <property type="entry name" value="WHD_SNRNP200"/>
    <property type="match status" value="1"/>
</dbReference>
<evidence type="ECO:0000256" key="1">
    <source>
        <dbReference type="ARBA" id="ARBA00022737"/>
    </source>
</evidence>
<dbReference type="InterPro" id="IPR001650">
    <property type="entry name" value="Helicase_C-like"/>
</dbReference>
<keyword evidence="5" id="KW-0067">ATP-binding</keyword>
<dbReference type="InterPro" id="IPR004179">
    <property type="entry name" value="Sec63-dom"/>
</dbReference>
<dbReference type="SMART" id="SM00973">
    <property type="entry name" value="Sec63"/>
    <property type="match status" value="1"/>
</dbReference>
<sequence>MSFVNHLGQSSLATRYVPHSDLTKSHYERLLLDVRRYLPPGVEDDVEEIAEQVLNIVCSAASGASSSAATLSEQHQSLERLLDTRLSREVRDHLMQYGKLITDYVASDKTAEANGTYGLPSTSSGALGVQDLNFAGPSSSDSDSDDSGDAVCSDAEERRNIELLTGGASSSAAERKGRRKKRKALMKADQNLMQYAFAEEGGIADTVEEAEAWGASAPLGAGGAAAGELSCDEYDEDGALATGAADTPRIPFEEVACNAQFLKDAVRRLFPAHDADTCHSLAQRVLNFLSEREEDDFTLETQLTTCLGGYEDEVVMDWIGDVVQSRWSVVYGLRYAQCTAQKERHAVMDAMQRHALDDPRVEHLYQSITGKEVDPLNTEQLQQRRESAAAGGNEEVESKLASTVPRQPLLRRVNLQACAFQDERAPHLHVRATVPQGTQRLTYETHDEVLLPPTSSCNTSNPLIRVATSFPGWAVPVFLGVEELNAMQSKVYDCAFHSDENMLVSAPTGAGKTNVAMMAMLRTIAAARNPVTGVIDGHSLKMVYVAPMKALVQEVVRTFSKRLESLGLTVAELSGDAAMTQQQMATTQLIVTTPEKWDIVTRKSVELGVASLLKLLIIDEVHLLHNERGPVVEAIVARTMLQQQLRGEGGIRLVGLSATLPNHADVAAFLQVNRQRGLFVFDSSYRPIPLEQTYCAIKKMKGVAQSAVMNLVAYDKVLQTVQAEEQVMIFVHSRRETEHTARYLQKRAAEERRGYYFVRPDSDSHKALVEASSGAGGAVLRRSLQQLLPDGFGIHHAGLSRDERNTVEQLFADRHIKVLVCTSTLAWGVNLPANRVIIKGTRVFNGSKGQSELMSALDVLQMFGRAGRAGYGAAVGRATIITSPDDLHYYLSVLNQQLPIESQMMRRVVDMLNAEITLGHVETVEEGVQWLQRSYLYVRMRQVPEVYGIRASASDPLLLHHLANIVHTACEELKESKMADYDARSRKVAGTAYGRIASYCYITVTSMAAYLGLMSNAMQDVELLRVFASSSEFANIGVRAEEQAQLKELLENAPVAVRESRYTPMAKINILLQCYISQKGLEGLPLMSEMVYVKDSAQRILRALHEISLVREYGRTARQFLELYLMTVHRQWAVQSPLRQVRDYLPAKHFDAILPALERVRVPWEEVRRWSVEDLAEKLSDDRRAQSAYEAIHVVPHYAVDAAVRPLTRGMLYVDIDILPDFDYVESLHGCSVCEVLLMIEHTNGRLLHHESILIPLANVLEKAAYACPPVVVPMVEPAPTHLFVRVASPHWLAATAFTSVCLLNTLLPPVAAPLREVDQRPPSQDANITSVTERLAPYQLHTVGEMLFPFQDFTALQSDLMDPIFLDHPHNLLVGVPPGGGKTAIAELFVLQFLLEEALKEKERTAGVQQKQQRDEEEGSATQSTLLLPGKLLYLTSNPDVVHRRALDWRYKFGEVLKQRVVELAGGVSDDTDADDAETVSNAVEVASAAIVLATGENLIRLVRRGDSALAGVTHIVVDHLHLLRAPEGQAMEECMARLNSEPFLVRRGAGRARVLGLTYPLISTAELGRWLKVSVSHQYNYGASYRQLRVRMVGLELPGPRSRYESGVIAALKLLRRPSYAAVPTVIFVPTAHQAREVAQRILLRCRDNYIPETTEHATDDARLAFFLAAGVAYMHKGTSELDALAIQELVDAPAVYPTTQALLPLRLVCAFDAAWRLPAALFTNAIVCCGERLTAFESEDGERGMRYQDCTVVELMQMASRAMNEAVMYTRTSRVWVLGKLLNEPLPLESSLRYADDFRDTVNTAIAQGRAHNRVDVLRVLSSHYFLYHAKANLHFYGVPTVADVSLYASSFASHVVTSLKELKCIEELRVRRRHADGDGAADEDGGNSNAELGEAEEDEDPHAPLRPTARGMALAYHCIAVSTAEDLVRVLPGSLEAEKKAALYDCTTYLWQILSHHCAELTPAHLGDAARVTEAAEYRALHSIARALPESIGVRYIDLDFGATGTKIYVLVLAYCSRLFPATHFHAAGSASSIEEGTAAAAAFDEHFGHSLYHAAVPAPARDALCNAVSDDTAQRLLQDVRSILPTVRRVVTAVVELLDGDTQAWAVARLIRFVACLQQQGWDSEPPVAQLPCWRASRWASVDARQAIQSSCTLQELQTNPAEAASKLEPALRGVLTTDDAVVVVPRVLASAAQDAAGVPQVVSISAKGRVEEMNGVLAMVVGVTAQLRWSAPTTLKLSKGSDGADRTSQDDLTEDAAPALKWWVRCVISHRSSVTSRAGASAGTRQLALRVSVAKSVTSAEATSLYEVSSDVFFSLARLEAEDLDAVEMRAVLTSMAYCGVEATAAVRFEADEEEVEDGEGI</sequence>
<dbReference type="PROSITE" id="PS51194">
    <property type="entry name" value="HELICASE_CTER"/>
    <property type="match status" value="1"/>
</dbReference>
<dbReference type="InterPro" id="IPR057842">
    <property type="entry name" value="WH_MER3"/>
</dbReference>
<dbReference type="FunFam" id="2.60.40.150:FF:000313">
    <property type="entry name" value="Putative ATP-dependent RNA helicase"/>
    <property type="match status" value="1"/>
</dbReference>
<feature type="region of interest" description="Disordered" evidence="6">
    <location>
        <begin position="1879"/>
        <end position="1906"/>
    </location>
</feature>
<dbReference type="Proteomes" id="UP000274082">
    <property type="component" value="Chromosome 17"/>
</dbReference>
<dbReference type="PANTHER" id="PTHR47961">
    <property type="entry name" value="DNA POLYMERASE THETA, PUTATIVE (AFU_ORTHOLOGUE AFUA_1G05260)-RELATED"/>
    <property type="match status" value="1"/>
</dbReference>
<dbReference type="InterPro" id="IPR027417">
    <property type="entry name" value="P-loop_NTPase"/>
</dbReference>
<proteinExistence type="predicted"/>
<dbReference type="InterPro" id="IPR050474">
    <property type="entry name" value="Hel308_SKI2-like"/>
</dbReference>
<name>A0A3Q8I9S7_LEIDO</name>
<dbReference type="GO" id="GO:0004386">
    <property type="term" value="F:helicase activity"/>
    <property type="evidence" value="ECO:0007669"/>
    <property type="project" value="UniProtKB-KW"/>
</dbReference>
<dbReference type="PROSITE" id="PS51192">
    <property type="entry name" value="HELICASE_ATP_BIND_1"/>
    <property type="match status" value="1"/>
</dbReference>
<reference evidence="9 10" key="1">
    <citation type="journal article" date="2018" name="Sci. Rep.">
        <title>A complete Leishmania donovani reference genome identifies novel genetic variations associated with virulence.</title>
        <authorList>
            <person name="Lypaczewski P."/>
            <person name="Hoshizaki J."/>
            <person name="Zhang W.-W."/>
            <person name="McCall L.-I."/>
            <person name="Torcivia-Rodriguez J."/>
            <person name="Simonyan V."/>
            <person name="Kaur A."/>
            <person name="Dewar K."/>
            <person name="Matlashewski G."/>
        </authorList>
    </citation>
    <scope>NUCLEOTIDE SEQUENCE [LARGE SCALE GENOMIC DNA]</scope>
    <source>
        <strain evidence="9 10">LdCL</strain>
    </source>
</reference>
<keyword evidence="10" id="KW-1185">Reference proteome</keyword>
<dbReference type="FunFam" id="1.10.10.10:FF:001159">
    <property type="entry name" value="Putative ATP-dependent RNA helicase"/>
    <property type="match status" value="1"/>
</dbReference>
<dbReference type="VEuPathDB" id="TriTrypDB:LDHU3_17.1450"/>
<dbReference type="InterPro" id="IPR035892">
    <property type="entry name" value="C2_domain_sf"/>
</dbReference>
<dbReference type="Gene3D" id="1.10.3380.10">
    <property type="entry name" value="Sec63 N-terminal domain-like domain"/>
    <property type="match status" value="1"/>
</dbReference>
<evidence type="ECO:0000256" key="3">
    <source>
        <dbReference type="ARBA" id="ARBA00022801"/>
    </source>
</evidence>
<evidence type="ECO:0000313" key="9">
    <source>
        <dbReference type="EMBL" id="AYU77864.1"/>
    </source>
</evidence>
<keyword evidence="3" id="KW-0378">Hydrolase</keyword>
<dbReference type="Pfam" id="PF02889">
    <property type="entry name" value="Sec63"/>
    <property type="match status" value="1"/>
</dbReference>
<gene>
    <name evidence="9" type="ORF">LdCL_170016200</name>
</gene>
<dbReference type="SMART" id="SM00490">
    <property type="entry name" value="HELICc"/>
    <property type="match status" value="1"/>
</dbReference>
<dbReference type="GO" id="GO:0005634">
    <property type="term" value="C:nucleus"/>
    <property type="evidence" value="ECO:0007669"/>
    <property type="project" value="TreeGrafter"/>
</dbReference>
<dbReference type="SMART" id="SM00487">
    <property type="entry name" value="DEXDc"/>
    <property type="match status" value="2"/>
</dbReference>
<dbReference type="InterPro" id="IPR014001">
    <property type="entry name" value="Helicase_ATP-bd"/>
</dbReference>
<dbReference type="Pfam" id="PF18149">
    <property type="entry name" value="Helicase_PWI"/>
    <property type="match status" value="1"/>
</dbReference>
<organism evidence="9 10">
    <name type="scientific">Leishmania donovani</name>
    <dbReference type="NCBI Taxonomy" id="5661"/>
    <lineage>
        <taxon>Eukaryota</taxon>
        <taxon>Discoba</taxon>
        <taxon>Euglenozoa</taxon>
        <taxon>Kinetoplastea</taxon>
        <taxon>Metakinetoplastina</taxon>
        <taxon>Trypanosomatida</taxon>
        <taxon>Trypanosomatidae</taxon>
        <taxon>Leishmaniinae</taxon>
        <taxon>Leishmania</taxon>
    </lineage>
</organism>
<dbReference type="Pfam" id="PF00270">
    <property type="entry name" value="DEAD"/>
    <property type="match status" value="2"/>
</dbReference>
<dbReference type="GO" id="GO:0016787">
    <property type="term" value="F:hydrolase activity"/>
    <property type="evidence" value="ECO:0007669"/>
    <property type="project" value="UniProtKB-KW"/>
</dbReference>
<evidence type="ECO:0000259" key="7">
    <source>
        <dbReference type="PROSITE" id="PS51192"/>
    </source>
</evidence>
<dbReference type="GO" id="GO:0005524">
    <property type="term" value="F:ATP binding"/>
    <property type="evidence" value="ECO:0007669"/>
    <property type="project" value="UniProtKB-KW"/>
</dbReference>
<feature type="domain" description="Helicase ATP-binding" evidence="7">
    <location>
        <begin position="493"/>
        <end position="678"/>
    </location>
</feature>
<dbReference type="OrthoDB" id="5575at2759"/>
<keyword evidence="1" id="KW-0677">Repeat</keyword>
<dbReference type="CDD" id="cd18795">
    <property type="entry name" value="SF2_C_Ski2"/>
    <property type="match status" value="1"/>
</dbReference>
<dbReference type="GO" id="GO:0003676">
    <property type="term" value="F:nucleic acid binding"/>
    <property type="evidence" value="ECO:0007669"/>
    <property type="project" value="InterPro"/>
</dbReference>
<dbReference type="FunFam" id="3.40.50.300:FF:003667">
    <property type="entry name" value="Putative ATP-dependent RNA helicase"/>
    <property type="match status" value="1"/>
</dbReference>
<accession>A0A3Q8I9S7</accession>
<dbReference type="PANTHER" id="PTHR47961:SF4">
    <property type="entry name" value="ACTIVATING SIGNAL COINTEGRATOR 1 COMPLEX SUBUNIT 3"/>
    <property type="match status" value="1"/>
</dbReference>
<protein>
    <submittedName>
        <fullName evidence="9">ATP-dependent RNA helicase, putative</fullName>
    </submittedName>
</protein>